<keyword evidence="1" id="KW-0969">Cilium</keyword>
<dbReference type="PANTHER" id="PTHR30531:SF12">
    <property type="entry name" value="FLAGELLAR BIOSYNTHETIC PROTEIN FLHB"/>
    <property type="match status" value="1"/>
</dbReference>
<evidence type="ECO:0000313" key="2">
    <source>
        <dbReference type="Proteomes" id="UP000198636"/>
    </source>
</evidence>
<dbReference type="Proteomes" id="UP000198636">
    <property type="component" value="Unassembled WGS sequence"/>
</dbReference>
<dbReference type="GO" id="GO:0009306">
    <property type="term" value="P:protein secretion"/>
    <property type="evidence" value="ECO:0007669"/>
    <property type="project" value="InterPro"/>
</dbReference>
<organism evidence="1 2">
    <name type="scientific">Alkaliphilus peptidifermentans DSM 18978</name>
    <dbReference type="NCBI Taxonomy" id="1120976"/>
    <lineage>
        <taxon>Bacteria</taxon>
        <taxon>Bacillati</taxon>
        <taxon>Bacillota</taxon>
        <taxon>Clostridia</taxon>
        <taxon>Peptostreptococcales</taxon>
        <taxon>Natronincolaceae</taxon>
        <taxon>Alkaliphilus</taxon>
    </lineage>
</organism>
<gene>
    <name evidence="1" type="ORF">SAMN03080606_02375</name>
</gene>
<keyword evidence="1" id="KW-0966">Cell projection</keyword>
<dbReference type="STRING" id="1120976.SAMN03080606_02375"/>
<dbReference type="EMBL" id="FMUS01000014">
    <property type="protein sequence ID" value="SCY74469.1"/>
    <property type="molecule type" value="Genomic_DNA"/>
</dbReference>
<dbReference type="AlphaFoldDB" id="A0A1G5IFY2"/>
<reference evidence="1 2" key="1">
    <citation type="submission" date="2016-10" db="EMBL/GenBank/DDBJ databases">
        <authorList>
            <person name="de Groot N.N."/>
        </authorList>
    </citation>
    <scope>NUCLEOTIDE SEQUENCE [LARGE SCALE GENOMIC DNA]</scope>
    <source>
        <strain evidence="1 2">DSM 18978</strain>
    </source>
</reference>
<dbReference type="Gene3D" id="3.40.1690.10">
    <property type="entry name" value="secretion proteins EscU"/>
    <property type="match status" value="1"/>
</dbReference>
<evidence type="ECO:0000313" key="1">
    <source>
        <dbReference type="EMBL" id="SCY74469.1"/>
    </source>
</evidence>
<dbReference type="SUPFAM" id="SSF160544">
    <property type="entry name" value="EscU C-terminal domain-like"/>
    <property type="match status" value="1"/>
</dbReference>
<sequence length="92" mass="10304">MDRKKIKQAVALKFNPEKDNAPKVTAAGKGIVADNILEAAEENQVPIHKNERLVKELVQMKVGTEIPTELYEIVAQILIFIEDIDGKKQSIH</sequence>
<keyword evidence="1" id="KW-0282">Flagellum</keyword>
<protein>
    <submittedName>
        <fullName evidence="1">Flagellar biosynthesis protein</fullName>
    </submittedName>
</protein>
<dbReference type="RefSeq" id="WP_091543577.1">
    <property type="nucleotide sequence ID" value="NZ_FMUS01000014.1"/>
</dbReference>
<name>A0A1G5IFY2_9FIRM</name>
<dbReference type="OrthoDB" id="9810419at2"/>
<dbReference type="InterPro" id="IPR029025">
    <property type="entry name" value="T3SS_substrate_exporter_C"/>
</dbReference>
<dbReference type="Pfam" id="PF01312">
    <property type="entry name" value="Bac_export_2"/>
    <property type="match status" value="1"/>
</dbReference>
<accession>A0A1G5IFY2</accession>
<dbReference type="PANTHER" id="PTHR30531">
    <property type="entry name" value="FLAGELLAR BIOSYNTHETIC PROTEIN FLHB"/>
    <property type="match status" value="1"/>
</dbReference>
<keyword evidence="2" id="KW-1185">Reference proteome</keyword>
<dbReference type="InterPro" id="IPR006135">
    <property type="entry name" value="T3SS_substrate_exporter"/>
</dbReference>
<dbReference type="GO" id="GO:0005886">
    <property type="term" value="C:plasma membrane"/>
    <property type="evidence" value="ECO:0007669"/>
    <property type="project" value="TreeGrafter"/>
</dbReference>
<proteinExistence type="predicted"/>